<gene>
    <name evidence="1" type="ORF">BJP34_03855</name>
</gene>
<organism evidence="1 2">
    <name type="scientific">Moorena producens PAL-8-15-08-1</name>
    <dbReference type="NCBI Taxonomy" id="1458985"/>
    <lineage>
        <taxon>Bacteria</taxon>
        <taxon>Bacillati</taxon>
        <taxon>Cyanobacteriota</taxon>
        <taxon>Cyanophyceae</taxon>
        <taxon>Coleofasciculales</taxon>
        <taxon>Coleofasciculaceae</taxon>
        <taxon>Moorena</taxon>
    </lineage>
</organism>
<evidence type="ECO:0000313" key="1">
    <source>
        <dbReference type="EMBL" id="AOW98696.1"/>
    </source>
</evidence>
<dbReference type="AlphaFoldDB" id="A0A1D8TM69"/>
<name>A0A1D8TM69_9CYAN</name>
<reference evidence="2" key="1">
    <citation type="submission" date="2016-10" db="EMBL/GenBank/DDBJ databases">
        <title>Comparative genomics uncovers the prolific and rare metabolic potential of the cyanobacterial genus Moorea.</title>
        <authorList>
            <person name="Leao T."/>
            <person name="Castelao G."/>
            <person name="Korobeynikov A."/>
            <person name="Monroe E.A."/>
            <person name="Podell S."/>
            <person name="Glukhov E."/>
            <person name="Allen E."/>
            <person name="Gerwick W.H."/>
            <person name="Gerwick L."/>
        </authorList>
    </citation>
    <scope>NUCLEOTIDE SEQUENCE [LARGE SCALE GENOMIC DNA]</scope>
    <source>
        <strain evidence="2">PAL-8-15-08-1</strain>
    </source>
</reference>
<dbReference type="Proteomes" id="UP000177870">
    <property type="component" value="Chromosome"/>
</dbReference>
<accession>A0A1D8TM69</accession>
<evidence type="ECO:0000313" key="2">
    <source>
        <dbReference type="Proteomes" id="UP000177870"/>
    </source>
</evidence>
<protein>
    <submittedName>
        <fullName evidence="1">Uncharacterized protein</fullName>
    </submittedName>
</protein>
<dbReference type="KEGG" id="mpro:BJP34_03855"/>
<proteinExistence type="predicted"/>
<dbReference type="EMBL" id="CP017599">
    <property type="protein sequence ID" value="AOW98696.1"/>
    <property type="molecule type" value="Genomic_DNA"/>
</dbReference>
<sequence>MFHKLKQYLSLVLISPIAVEKGDQPMQDRLMGKSIDRRIAITLTYQLIDLNSLLQVPGLRNLR</sequence>